<keyword evidence="3" id="KW-1185">Reference proteome</keyword>
<evidence type="ECO:0000256" key="1">
    <source>
        <dbReference type="SAM" id="MobiDB-lite"/>
    </source>
</evidence>
<dbReference type="AlphaFoldDB" id="A0A0D2MBN1"/>
<evidence type="ECO:0000313" key="2">
    <source>
        <dbReference type="EMBL" id="KJA20843.1"/>
    </source>
</evidence>
<dbReference type="Proteomes" id="UP000054270">
    <property type="component" value="Unassembled WGS sequence"/>
</dbReference>
<dbReference type="EMBL" id="KN817563">
    <property type="protein sequence ID" value="KJA20843.1"/>
    <property type="molecule type" value="Genomic_DNA"/>
</dbReference>
<gene>
    <name evidence="2" type="ORF">HYPSUDRAFT_216710</name>
</gene>
<name>A0A0D2MBN1_HYPSF</name>
<feature type="region of interest" description="Disordered" evidence="1">
    <location>
        <begin position="1"/>
        <end position="38"/>
    </location>
</feature>
<evidence type="ECO:0000313" key="3">
    <source>
        <dbReference type="Proteomes" id="UP000054270"/>
    </source>
</evidence>
<organism evidence="2 3">
    <name type="scientific">Hypholoma sublateritium (strain FD-334 SS-4)</name>
    <dbReference type="NCBI Taxonomy" id="945553"/>
    <lineage>
        <taxon>Eukaryota</taxon>
        <taxon>Fungi</taxon>
        <taxon>Dikarya</taxon>
        <taxon>Basidiomycota</taxon>
        <taxon>Agaricomycotina</taxon>
        <taxon>Agaricomycetes</taxon>
        <taxon>Agaricomycetidae</taxon>
        <taxon>Agaricales</taxon>
        <taxon>Agaricineae</taxon>
        <taxon>Strophariaceae</taxon>
        <taxon>Hypholoma</taxon>
    </lineage>
</organism>
<protein>
    <submittedName>
        <fullName evidence="2">Uncharacterized protein</fullName>
    </submittedName>
</protein>
<accession>A0A0D2MBN1</accession>
<proteinExistence type="predicted"/>
<sequence length="188" mass="19660">MAFKFFKSSKSKSAEKVKTVAPAATSTQSTPTASQQQIDGSQTILQMTNNNTSDSFVQPTSPTASQQVITGSQTIGEMTNNNISGSYNNNVNANNTHSTVSGDITTGMTGFGIPSNIAAAAYPFVQGTNHIQNVRNITLDGQQSPADVARILGAAGVSADVNQRVMAILEALQAGQAGRVQQPTRILQ</sequence>
<feature type="compositionally biased region" description="Low complexity" evidence="1">
    <location>
        <begin position="21"/>
        <end position="37"/>
    </location>
</feature>
<reference evidence="3" key="1">
    <citation type="submission" date="2014-04" db="EMBL/GenBank/DDBJ databases">
        <title>Evolutionary Origins and Diversification of the Mycorrhizal Mutualists.</title>
        <authorList>
            <consortium name="DOE Joint Genome Institute"/>
            <consortium name="Mycorrhizal Genomics Consortium"/>
            <person name="Kohler A."/>
            <person name="Kuo A."/>
            <person name="Nagy L.G."/>
            <person name="Floudas D."/>
            <person name="Copeland A."/>
            <person name="Barry K.W."/>
            <person name="Cichocki N."/>
            <person name="Veneault-Fourrey C."/>
            <person name="LaButti K."/>
            <person name="Lindquist E.A."/>
            <person name="Lipzen A."/>
            <person name="Lundell T."/>
            <person name="Morin E."/>
            <person name="Murat C."/>
            <person name="Riley R."/>
            <person name="Ohm R."/>
            <person name="Sun H."/>
            <person name="Tunlid A."/>
            <person name="Henrissat B."/>
            <person name="Grigoriev I.V."/>
            <person name="Hibbett D.S."/>
            <person name="Martin F."/>
        </authorList>
    </citation>
    <scope>NUCLEOTIDE SEQUENCE [LARGE SCALE GENOMIC DNA]</scope>
    <source>
        <strain evidence="3">FD-334 SS-4</strain>
    </source>
</reference>